<feature type="compositionally biased region" description="Polar residues" evidence="1">
    <location>
        <begin position="39"/>
        <end position="52"/>
    </location>
</feature>
<feature type="compositionally biased region" description="Low complexity" evidence="1">
    <location>
        <begin position="974"/>
        <end position="988"/>
    </location>
</feature>
<proteinExistence type="predicted"/>
<dbReference type="AlphaFoldDB" id="W9YXJ8"/>
<feature type="compositionally biased region" description="Polar residues" evidence="1">
    <location>
        <begin position="824"/>
        <end position="846"/>
    </location>
</feature>
<feature type="compositionally biased region" description="Polar residues" evidence="1">
    <location>
        <begin position="327"/>
        <end position="340"/>
    </location>
</feature>
<name>W9YXJ8_9EURO</name>
<feature type="compositionally biased region" description="Basic and acidic residues" evidence="1">
    <location>
        <begin position="555"/>
        <end position="576"/>
    </location>
</feature>
<dbReference type="GeneID" id="19157678"/>
<feature type="compositionally biased region" description="Low complexity" evidence="1">
    <location>
        <begin position="58"/>
        <end position="72"/>
    </location>
</feature>
<dbReference type="RefSeq" id="XP_007721879.1">
    <property type="nucleotide sequence ID" value="XM_007723689.1"/>
</dbReference>
<feature type="region of interest" description="Disordered" evidence="1">
    <location>
        <begin position="224"/>
        <end position="267"/>
    </location>
</feature>
<feature type="compositionally biased region" description="Basic and acidic residues" evidence="1">
    <location>
        <begin position="697"/>
        <end position="711"/>
    </location>
</feature>
<feature type="region of interest" description="Disordered" evidence="1">
    <location>
        <begin position="446"/>
        <end position="469"/>
    </location>
</feature>
<feature type="compositionally biased region" description="Low complexity" evidence="1">
    <location>
        <begin position="767"/>
        <end position="779"/>
    </location>
</feature>
<dbReference type="HOGENOM" id="CLU_012619_0_0_1"/>
<feature type="compositionally biased region" description="Basic and acidic residues" evidence="1">
    <location>
        <begin position="847"/>
        <end position="863"/>
    </location>
</feature>
<feature type="compositionally biased region" description="Polar residues" evidence="1">
    <location>
        <begin position="929"/>
        <end position="971"/>
    </location>
</feature>
<comment type="caution">
    <text evidence="2">The sequence shown here is derived from an EMBL/GenBank/DDBJ whole genome shotgun (WGS) entry which is preliminary data.</text>
</comment>
<gene>
    <name evidence="2" type="ORF">A1O1_02779</name>
</gene>
<keyword evidence="3" id="KW-1185">Reference proteome</keyword>
<evidence type="ECO:0000256" key="1">
    <source>
        <dbReference type="SAM" id="MobiDB-lite"/>
    </source>
</evidence>
<sequence length="1011" mass="108731">MDTGLKKLWSRRRSKGHDGMQDSGVGSLRKSQSTDKSGRSSKNSPRATQGQHYSIDHASSAASPMSTATSAPRLGFAGRMQAIPDGTSRPSTSVSRPDTSGTDSLMSAVNRAADAIAISDQHYRDSEDVYSKTHLRTKAPRYVDIFAVTTSDGMTSPSKYNEDVAERNLNLTQVALESSRNGYFSSSKYQEDVAIRNASPTSPSTISAKASPSAYQEGFVRLHPTERPNGVSSRIGEYPRLSRKPEDRPIWTDQNMQGPNGSHFRQQSDRTFEGHQAQDATLAPGHQLKGLALTTEDTSHMSLIGPNGSDATAYRSLGPIVKHAGSRPSQEIVRNQTLRSYQLPPSDVSQTRPSEPPQTSQSKSASYMKGTTSSQGAAYPVRSPSSLSNGSSVRRAIKLPNRTILDLTGDDSDVFSEITPESNYSSSPVIGNATLDTLRRIPGSAVIGPTTEDRTTVSSSPRANTTSTLSDEVRIEASQLAQSEQFRDGVSESLARDARARYPRSTSAFSAVNTIATSSPRASVVLEALSTAGIDSVTEGHGQTNGSTAEQQVVTEKRPLRQPSIEKESTEDKESAETQAEAGRRSIRQASVPRSEATVNGSAAMSQQKQEAVPDKERPQASESTTSYLRETSSRPSLQPHSHDVPSDGLHANDQVGANSMPGVITRDFANMATRSTLSSVPEDTESDGAGRAKRPQVRDQGRSQSHDPSHGRLYHAGQVPRYRPPIFASTIDEAELARKQDEARAALIRLQESLNETFLDSAPAPVVRSSSRAGVSGRTMSPHRSNSAASSSIFARVRNRSPIPPEIKVETDESAADGRSETSYHNLTTLRISDGSGSSGLAGQHNQERQTRNEKGKQKVEAGPDPNGPGPPVFTHEIDSRRSPSPSLPLPSLLLDKGHDSGPHYGRQQQPPPSPGEISLSSFPIPVSSPQHSATRPTSNITGPSQASSGEQQQQHTRVSMHSRQSSSNAGMRRQSSQRSQSSSASAFSIPYHMIPGRSSSIRDQSVAEY</sequence>
<feature type="region of interest" description="Disordered" evidence="1">
    <location>
        <begin position="1"/>
        <end position="103"/>
    </location>
</feature>
<dbReference type="Proteomes" id="UP000019484">
    <property type="component" value="Unassembled WGS sequence"/>
</dbReference>
<organism evidence="2 3">
    <name type="scientific">Capronia coronata CBS 617.96</name>
    <dbReference type="NCBI Taxonomy" id="1182541"/>
    <lineage>
        <taxon>Eukaryota</taxon>
        <taxon>Fungi</taxon>
        <taxon>Dikarya</taxon>
        <taxon>Ascomycota</taxon>
        <taxon>Pezizomycotina</taxon>
        <taxon>Eurotiomycetes</taxon>
        <taxon>Chaetothyriomycetidae</taxon>
        <taxon>Chaetothyriales</taxon>
        <taxon>Herpotrichiellaceae</taxon>
        <taxon>Capronia</taxon>
    </lineage>
</organism>
<feature type="compositionally biased region" description="Polar residues" evidence="1">
    <location>
        <begin position="88"/>
        <end position="103"/>
    </location>
</feature>
<feature type="compositionally biased region" description="Polar residues" evidence="1">
    <location>
        <begin position="252"/>
        <end position="265"/>
    </location>
</feature>
<feature type="compositionally biased region" description="Polar residues" evidence="1">
    <location>
        <begin position="673"/>
        <end position="682"/>
    </location>
</feature>
<feature type="compositionally biased region" description="Polar residues" evidence="1">
    <location>
        <begin position="541"/>
        <end position="554"/>
    </location>
</feature>
<feature type="compositionally biased region" description="Polar residues" evidence="1">
    <location>
        <begin position="347"/>
        <end position="376"/>
    </location>
</feature>
<evidence type="ECO:0000313" key="2">
    <source>
        <dbReference type="EMBL" id="EXJ94385.1"/>
    </source>
</evidence>
<feature type="region of interest" description="Disordered" evidence="1">
    <location>
        <begin position="321"/>
        <end position="394"/>
    </location>
</feature>
<accession>W9YXJ8</accession>
<feature type="region of interest" description="Disordered" evidence="1">
    <location>
        <begin position="763"/>
        <end position="1011"/>
    </location>
</feature>
<feature type="compositionally biased region" description="Polar residues" evidence="1">
    <location>
        <begin position="383"/>
        <end position="392"/>
    </location>
</feature>
<dbReference type="EMBL" id="AMWN01000002">
    <property type="protein sequence ID" value="EXJ94385.1"/>
    <property type="molecule type" value="Genomic_DNA"/>
</dbReference>
<dbReference type="OrthoDB" id="4158554at2759"/>
<evidence type="ECO:0000313" key="3">
    <source>
        <dbReference type="Proteomes" id="UP000019484"/>
    </source>
</evidence>
<protein>
    <submittedName>
        <fullName evidence="2">Uncharacterized protein</fullName>
    </submittedName>
</protein>
<feature type="compositionally biased region" description="Polar residues" evidence="1">
    <location>
        <begin position="621"/>
        <end position="640"/>
    </location>
</feature>
<reference evidence="2 3" key="1">
    <citation type="submission" date="2013-03" db="EMBL/GenBank/DDBJ databases">
        <title>The Genome Sequence of Capronia coronata CBS 617.96.</title>
        <authorList>
            <consortium name="The Broad Institute Genomics Platform"/>
            <person name="Cuomo C."/>
            <person name="de Hoog S."/>
            <person name="Gorbushina A."/>
            <person name="Walker B."/>
            <person name="Young S.K."/>
            <person name="Zeng Q."/>
            <person name="Gargeya S."/>
            <person name="Fitzgerald M."/>
            <person name="Haas B."/>
            <person name="Abouelleil A."/>
            <person name="Allen A.W."/>
            <person name="Alvarado L."/>
            <person name="Arachchi H.M."/>
            <person name="Berlin A.M."/>
            <person name="Chapman S.B."/>
            <person name="Gainer-Dewar J."/>
            <person name="Goldberg J."/>
            <person name="Griggs A."/>
            <person name="Gujja S."/>
            <person name="Hansen M."/>
            <person name="Howarth C."/>
            <person name="Imamovic A."/>
            <person name="Ireland A."/>
            <person name="Larimer J."/>
            <person name="McCowan C."/>
            <person name="Murphy C."/>
            <person name="Pearson M."/>
            <person name="Poon T.W."/>
            <person name="Priest M."/>
            <person name="Roberts A."/>
            <person name="Saif S."/>
            <person name="Shea T."/>
            <person name="Sisk P."/>
            <person name="Sykes S."/>
            <person name="Wortman J."/>
            <person name="Nusbaum C."/>
            <person name="Birren B."/>
        </authorList>
    </citation>
    <scope>NUCLEOTIDE SEQUENCE [LARGE SCALE GENOMIC DNA]</scope>
    <source>
        <strain evidence="2 3">CBS 617.96</strain>
    </source>
</reference>
<feature type="compositionally biased region" description="Polar residues" evidence="1">
    <location>
        <begin position="456"/>
        <end position="469"/>
    </location>
</feature>
<feature type="compositionally biased region" description="Polar residues" evidence="1">
    <location>
        <begin position="597"/>
        <end position="610"/>
    </location>
</feature>
<feature type="compositionally biased region" description="Basic and acidic residues" evidence="1">
    <location>
        <begin position="808"/>
        <end position="823"/>
    </location>
</feature>
<feature type="region of interest" description="Disordered" evidence="1">
    <location>
        <begin position="536"/>
        <end position="723"/>
    </location>
</feature>